<reference evidence="1 2" key="1">
    <citation type="journal article" date="2018" name="PLoS Genet.">
        <title>Population sequencing reveals clonal diversity and ancestral inbreeding in the grapevine cultivar Chardonnay.</title>
        <authorList>
            <person name="Roach M.J."/>
            <person name="Johnson D.L."/>
            <person name="Bohlmann J."/>
            <person name="van Vuuren H.J."/>
            <person name="Jones S.J."/>
            <person name="Pretorius I.S."/>
            <person name="Schmidt S.A."/>
            <person name="Borneman A.R."/>
        </authorList>
    </citation>
    <scope>NUCLEOTIDE SEQUENCE [LARGE SCALE GENOMIC DNA]</scope>
    <source>
        <strain evidence="2">cv. Chardonnay</strain>
        <tissue evidence="1">Leaf</tissue>
    </source>
</reference>
<dbReference type="EMBL" id="QGNW01000072">
    <property type="protein sequence ID" value="RVX02230.1"/>
    <property type="molecule type" value="Genomic_DNA"/>
</dbReference>
<comment type="caution">
    <text evidence="1">The sequence shown here is derived from an EMBL/GenBank/DDBJ whole genome shotgun (WGS) entry which is preliminary data.</text>
</comment>
<protein>
    <submittedName>
        <fullName evidence="1">Uncharacterized protein</fullName>
    </submittedName>
</protein>
<dbReference type="Proteomes" id="UP000288805">
    <property type="component" value="Unassembled WGS sequence"/>
</dbReference>
<evidence type="ECO:0000313" key="2">
    <source>
        <dbReference type="Proteomes" id="UP000288805"/>
    </source>
</evidence>
<accession>A0A438IZT3</accession>
<dbReference type="AlphaFoldDB" id="A0A438IZT3"/>
<gene>
    <name evidence="1" type="ORF">CK203_025415</name>
</gene>
<evidence type="ECO:0000313" key="1">
    <source>
        <dbReference type="EMBL" id="RVX02230.1"/>
    </source>
</evidence>
<proteinExistence type="predicted"/>
<organism evidence="1 2">
    <name type="scientific">Vitis vinifera</name>
    <name type="common">Grape</name>
    <dbReference type="NCBI Taxonomy" id="29760"/>
    <lineage>
        <taxon>Eukaryota</taxon>
        <taxon>Viridiplantae</taxon>
        <taxon>Streptophyta</taxon>
        <taxon>Embryophyta</taxon>
        <taxon>Tracheophyta</taxon>
        <taxon>Spermatophyta</taxon>
        <taxon>Magnoliopsida</taxon>
        <taxon>eudicotyledons</taxon>
        <taxon>Gunneridae</taxon>
        <taxon>Pentapetalae</taxon>
        <taxon>rosids</taxon>
        <taxon>Vitales</taxon>
        <taxon>Vitaceae</taxon>
        <taxon>Viteae</taxon>
        <taxon>Vitis</taxon>
    </lineage>
</organism>
<name>A0A438IZT3_VITVI</name>
<sequence>MREVHGSLRTTYGRTYVGCKIMRTDYFWLTMEKIVASLFRDAQSVRYTGTSFTVPSELHALTSHGHF</sequence>